<dbReference type="EMBL" id="ASPP01013484">
    <property type="protein sequence ID" value="ETO19599.1"/>
    <property type="molecule type" value="Genomic_DNA"/>
</dbReference>
<evidence type="ECO:0000313" key="2">
    <source>
        <dbReference type="Proteomes" id="UP000023152"/>
    </source>
</evidence>
<dbReference type="AlphaFoldDB" id="X6N1I6"/>
<protein>
    <recommendedName>
        <fullName evidence="3">Kelch motif family protein</fullName>
    </recommendedName>
</protein>
<comment type="caution">
    <text evidence="1">The sequence shown here is derived from an EMBL/GenBank/DDBJ whole genome shotgun (WGS) entry which is preliminary data.</text>
</comment>
<keyword evidence="2" id="KW-1185">Reference proteome</keyword>
<gene>
    <name evidence="1" type="ORF">RFI_17632</name>
</gene>
<sequence length="393" mass="44884">MTQSEAKATIKNPNSEDSLLSIPALKTLAPLPKEVTEAQCVTIGDEILICGGGRTKDCFSYHVKKGQYKRICAYGREIALVGHSVVLYPLHLKKSNGRQMLLSFGGDVSRYGAPYHTKWLTYQSVWEEKPIEDGMNQWTSIPNEVTFGKEGQHDLCGARASVGGANNDLLFITRKPQYIDVIDLKSFTYLQNVKYQDTMPIRENLGYHCLVPFQNKNGMVVIQGNECVLVKFDELQKEFRYSPLPGFEPFNQRWGFACAQFNRRIFFFGGSDFDNETCMDDIISYQIDSQLWSKCNVCMPFPIRNSAIALVHSSIHLIGGMNDDYNPLAIHYILSFLVHFLYVIKKNLCASFFFFAKTPEKVKTIVTYWWKQDKRKGLEWAKDLFSVIAIFCL</sequence>
<reference evidence="1 2" key="1">
    <citation type="journal article" date="2013" name="Curr. Biol.">
        <title>The Genome of the Foraminiferan Reticulomyxa filosa.</title>
        <authorList>
            <person name="Glockner G."/>
            <person name="Hulsmann N."/>
            <person name="Schleicher M."/>
            <person name="Noegel A.A."/>
            <person name="Eichinger L."/>
            <person name="Gallinger C."/>
            <person name="Pawlowski J."/>
            <person name="Sierra R."/>
            <person name="Euteneuer U."/>
            <person name="Pillet L."/>
            <person name="Moustafa A."/>
            <person name="Platzer M."/>
            <person name="Groth M."/>
            <person name="Szafranski K."/>
            <person name="Schliwa M."/>
        </authorList>
    </citation>
    <scope>NUCLEOTIDE SEQUENCE [LARGE SCALE GENOMIC DNA]</scope>
</reference>
<organism evidence="1 2">
    <name type="scientific">Reticulomyxa filosa</name>
    <dbReference type="NCBI Taxonomy" id="46433"/>
    <lineage>
        <taxon>Eukaryota</taxon>
        <taxon>Sar</taxon>
        <taxon>Rhizaria</taxon>
        <taxon>Retaria</taxon>
        <taxon>Foraminifera</taxon>
        <taxon>Monothalamids</taxon>
        <taxon>Reticulomyxidae</taxon>
        <taxon>Reticulomyxa</taxon>
    </lineage>
</organism>
<dbReference type="InterPro" id="IPR015915">
    <property type="entry name" value="Kelch-typ_b-propeller"/>
</dbReference>
<dbReference type="Proteomes" id="UP000023152">
    <property type="component" value="Unassembled WGS sequence"/>
</dbReference>
<dbReference type="SUPFAM" id="SSF117281">
    <property type="entry name" value="Kelch motif"/>
    <property type="match status" value="1"/>
</dbReference>
<accession>X6N1I6</accession>
<dbReference type="Gene3D" id="2.120.10.80">
    <property type="entry name" value="Kelch-type beta propeller"/>
    <property type="match status" value="2"/>
</dbReference>
<evidence type="ECO:0000313" key="1">
    <source>
        <dbReference type="EMBL" id="ETO19599.1"/>
    </source>
</evidence>
<proteinExistence type="predicted"/>
<evidence type="ECO:0008006" key="3">
    <source>
        <dbReference type="Google" id="ProtNLM"/>
    </source>
</evidence>
<name>X6N1I6_RETFI</name>